<accession>A0A8H6KCB2</accession>
<reference evidence="2" key="1">
    <citation type="journal article" date="2020" name="Phytopathology">
        <title>Genome Sequence Resources of Colletotrichum truncatum, C. plurivorum, C. musicola, and C. sojae: Four Species Pathogenic to Soybean (Glycine max).</title>
        <authorList>
            <person name="Rogerio F."/>
            <person name="Boufleur T.R."/>
            <person name="Ciampi-Guillardi M."/>
            <person name="Sukno S.A."/>
            <person name="Thon M.R."/>
            <person name="Massola Junior N.S."/>
            <person name="Baroncelli R."/>
        </authorList>
    </citation>
    <scope>NUCLEOTIDE SEQUENCE</scope>
    <source>
        <strain evidence="2">LFN00145</strain>
    </source>
</reference>
<sequence>MEPSLITTPATVTTQDATSTTTQPHAALTTPFIYPPHCSYALRSIEHHLLRSSTVTTTATLLVLDPSNPAVVACHPSGWNSGSENFALSGAVCPSGWDAHGMRRWGAFTTAHCCQRWYTLDVPEPWRLMPDNAACYRGRRPGGQRRGLDGYGPVEQHGRKKRDDDVPLESVKREQSSG</sequence>
<protein>
    <submittedName>
        <fullName evidence="2">Uncharacterized protein</fullName>
    </submittedName>
</protein>
<proteinExistence type="predicted"/>
<gene>
    <name evidence="2" type="ORF">CPLU01_08377</name>
</gene>
<name>A0A8H6KCB2_9PEZI</name>
<evidence type="ECO:0000256" key="1">
    <source>
        <dbReference type="SAM" id="MobiDB-lite"/>
    </source>
</evidence>
<keyword evidence="3" id="KW-1185">Reference proteome</keyword>
<evidence type="ECO:0000313" key="3">
    <source>
        <dbReference type="Proteomes" id="UP000654918"/>
    </source>
</evidence>
<organism evidence="2 3">
    <name type="scientific">Colletotrichum plurivorum</name>
    <dbReference type="NCBI Taxonomy" id="2175906"/>
    <lineage>
        <taxon>Eukaryota</taxon>
        <taxon>Fungi</taxon>
        <taxon>Dikarya</taxon>
        <taxon>Ascomycota</taxon>
        <taxon>Pezizomycotina</taxon>
        <taxon>Sordariomycetes</taxon>
        <taxon>Hypocreomycetidae</taxon>
        <taxon>Glomerellales</taxon>
        <taxon>Glomerellaceae</taxon>
        <taxon>Colletotrichum</taxon>
        <taxon>Colletotrichum orchidearum species complex</taxon>
    </lineage>
</organism>
<evidence type="ECO:0000313" key="2">
    <source>
        <dbReference type="EMBL" id="KAF6828715.1"/>
    </source>
</evidence>
<feature type="compositionally biased region" description="Low complexity" evidence="1">
    <location>
        <begin position="7"/>
        <end position="21"/>
    </location>
</feature>
<dbReference type="Proteomes" id="UP000654918">
    <property type="component" value="Unassembled WGS sequence"/>
</dbReference>
<feature type="region of interest" description="Disordered" evidence="1">
    <location>
        <begin position="139"/>
        <end position="178"/>
    </location>
</feature>
<dbReference type="EMBL" id="WIGO01000118">
    <property type="protein sequence ID" value="KAF6828715.1"/>
    <property type="molecule type" value="Genomic_DNA"/>
</dbReference>
<feature type="compositionally biased region" description="Basic and acidic residues" evidence="1">
    <location>
        <begin position="161"/>
        <end position="178"/>
    </location>
</feature>
<feature type="region of interest" description="Disordered" evidence="1">
    <location>
        <begin position="1"/>
        <end position="21"/>
    </location>
</feature>
<comment type="caution">
    <text evidence="2">The sequence shown here is derived from an EMBL/GenBank/DDBJ whole genome shotgun (WGS) entry which is preliminary data.</text>
</comment>
<dbReference type="AlphaFoldDB" id="A0A8H6KCB2"/>